<organism evidence="1 2">
    <name type="scientific">Salmo trutta</name>
    <name type="common">Brown trout</name>
    <dbReference type="NCBI Taxonomy" id="8032"/>
    <lineage>
        <taxon>Eukaryota</taxon>
        <taxon>Metazoa</taxon>
        <taxon>Chordata</taxon>
        <taxon>Craniata</taxon>
        <taxon>Vertebrata</taxon>
        <taxon>Euteleostomi</taxon>
        <taxon>Actinopterygii</taxon>
        <taxon>Neopterygii</taxon>
        <taxon>Teleostei</taxon>
        <taxon>Protacanthopterygii</taxon>
        <taxon>Salmoniformes</taxon>
        <taxon>Salmonidae</taxon>
        <taxon>Salmoninae</taxon>
        <taxon>Salmo</taxon>
    </lineage>
</organism>
<evidence type="ECO:0000313" key="2">
    <source>
        <dbReference type="Proteomes" id="UP000472277"/>
    </source>
</evidence>
<proteinExistence type="predicted"/>
<reference evidence="1" key="2">
    <citation type="submission" date="2025-09" db="UniProtKB">
        <authorList>
            <consortium name="Ensembl"/>
        </authorList>
    </citation>
    <scope>IDENTIFICATION</scope>
</reference>
<evidence type="ECO:0000313" key="1">
    <source>
        <dbReference type="Ensembl" id="ENSSTUP00000025865.1"/>
    </source>
</evidence>
<protein>
    <submittedName>
        <fullName evidence="1">Uncharacterized protein</fullName>
    </submittedName>
</protein>
<reference evidence="1" key="1">
    <citation type="submission" date="2025-08" db="UniProtKB">
        <authorList>
            <consortium name="Ensembl"/>
        </authorList>
    </citation>
    <scope>IDENTIFICATION</scope>
</reference>
<dbReference type="Ensembl" id="ENSSTUT00000027104.1">
    <property type="protein sequence ID" value="ENSSTUP00000025865.1"/>
    <property type="gene ID" value="ENSSTUG00000011255.1"/>
</dbReference>
<dbReference type="AlphaFoldDB" id="A0A673XNQ0"/>
<sequence>SYCAVYRAPYRVLVFPLYKNTQRHVQYRSAPCVKGHACLHLNGRVWNRSLRHSTRVSVFPSRSNASICGLQLQRNGRCLVFVLEMIQVSLGHQLTGACSQLCSSQSWGSKPFSASQTSI</sequence>
<dbReference type="InParanoid" id="A0A673XNQ0"/>
<keyword evidence="2" id="KW-1185">Reference proteome</keyword>
<dbReference type="Proteomes" id="UP000472277">
    <property type="component" value="Chromosome 11"/>
</dbReference>
<name>A0A673XNQ0_SALTR</name>
<accession>A0A673XNQ0</accession>